<evidence type="ECO:0000313" key="7">
    <source>
        <dbReference type="Proteomes" id="UP001597214"/>
    </source>
</evidence>
<evidence type="ECO:0000256" key="4">
    <source>
        <dbReference type="ARBA" id="ARBA00023306"/>
    </source>
</evidence>
<evidence type="ECO:0000256" key="3">
    <source>
        <dbReference type="ARBA" id="ARBA00022829"/>
    </source>
</evidence>
<dbReference type="InterPro" id="IPR005234">
    <property type="entry name" value="ScpB_csome_segregation"/>
</dbReference>
<dbReference type="InterPro" id="IPR036388">
    <property type="entry name" value="WH-like_DNA-bd_sf"/>
</dbReference>
<evidence type="ECO:0000256" key="5">
    <source>
        <dbReference type="HAMAP-Rule" id="MF_01804"/>
    </source>
</evidence>
<organism evidence="6 7">
    <name type="scientific">Bacillus salitolerans</name>
    <dbReference type="NCBI Taxonomy" id="1437434"/>
    <lineage>
        <taxon>Bacteria</taxon>
        <taxon>Bacillati</taxon>
        <taxon>Bacillota</taxon>
        <taxon>Bacilli</taxon>
        <taxon>Bacillales</taxon>
        <taxon>Bacillaceae</taxon>
        <taxon>Bacillus</taxon>
    </lineage>
</organism>
<comment type="similarity">
    <text evidence="5">Belongs to the ScpB family.</text>
</comment>
<keyword evidence="3 5" id="KW-0159">Chromosome partition</keyword>
<dbReference type="Pfam" id="PF04079">
    <property type="entry name" value="SMC_ScpB"/>
    <property type="match status" value="1"/>
</dbReference>
<gene>
    <name evidence="5 6" type="primary">scpB</name>
    <name evidence="6" type="ORF">ACFSCX_20045</name>
</gene>
<comment type="function">
    <text evidence="5">Participates in chromosomal partition during cell division. May act via the formation of a condensin-like complex containing Smc and ScpA that pull DNA away from mid-cell into both cell halves.</text>
</comment>
<proteinExistence type="inferred from homology"/>
<dbReference type="PANTHER" id="PTHR34298">
    <property type="entry name" value="SEGREGATION AND CONDENSATION PROTEIN B"/>
    <property type="match status" value="1"/>
</dbReference>
<evidence type="ECO:0000313" key="6">
    <source>
        <dbReference type="EMBL" id="MFD1738814.1"/>
    </source>
</evidence>
<name>A0ABW4LUH3_9BACI</name>
<evidence type="ECO:0000256" key="2">
    <source>
        <dbReference type="ARBA" id="ARBA00022618"/>
    </source>
</evidence>
<comment type="caution">
    <text evidence="6">The sequence shown here is derived from an EMBL/GenBank/DDBJ whole genome shotgun (WGS) entry which is preliminary data.</text>
</comment>
<sequence length="196" mass="22115">MNIHSWKAIIEGILFAVGDEGLTLKQLSTILELHEDTVSDIIDQMKLDYNEETRGLQILELAGTFQLATKKEHAPFFQKLMETPSSSTLSQAALETLAIVAYRQPITRAEIEEIRGVKTERPIQTLASKLLIKEVGRVEGTGRAILYGTTKEFLDYFGLKSIEELPKLPESTDEDFVQEEADLFFEKFAEAFEDIS</sequence>
<dbReference type="HAMAP" id="MF_01804">
    <property type="entry name" value="ScpB"/>
    <property type="match status" value="1"/>
</dbReference>
<keyword evidence="4 5" id="KW-0131">Cell cycle</keyword>
<dbReference type="EMBL" id="JBHUEM010000046">
    <property type="protein sequence ID" value="MFD1738814.1"/>
    <property type="molecule type" value="Genomic_DNA"/>
</dbReference>
<comment type="subunit">
    <text evidence="5">Homodimer. Homodimerization may be required to stabilize the binding of ScpA to the Smc head domains. Component of a cohesin-like complex composed of ScpA, ScpB and the Smc homodimer, in which ScpA and ScpB bind to the head domain of Smc. The presence of the three proteins is required for the association of the complex with DNA.</text>
</comment>
<dbReference type="SUPFAM" id="SSF46785">
    <property type="entry name" value="Winged helix' DNA-binding domain"/>
    <property type="match status" value="2"/>
</dbReference>
<dbReference type="Gene3D" id="1.10.10.10">
    <property type="entry name" value="Winged helix-like DNA-binding domain superfamily/Winged helix DNA-binding domain"/>
    <property type="match status" value="2"/>
</dbReference>
<evidence type="ECO:0000256" key="1">
    <source>
        <dbReference type="ARBA" id="ARBA00022490"/>
    </source>
</evidence>
<keyword evidence="2 5" id="KW-0132">Cell division</keyword>
<reference evidence="7" key="1">
    <citation type="journal article" date="2019" name="Int. J. Syst. Evol. Microbiol.">
        <title>The Global Catalogue of Microorganisms (GCM) 10K type strain sequencing project: providing services to taxonomists for standard genome sequencing and annotation.</title>
        <authorList>
            <consortium name="The Broad Institute Genomics Platform"/>
            <consortium name="The Broad Institute Genome Sequencing Center for Infectious Disease"/>
            <person name="Wu L."/>
            <person name="Ma J."/>
        </authorList>
    </citation>
    <scope>NUCLEOTIDE SEQUENCE [LARGE SCALE GENOMIC DNA]</scope>
    <source>
        <strain evidence="7">CCUG 49339</strain>
    </source>
</reference>
<dbReference type="PIRSF" id="PIRSF019345">
    <property type="entry name" value="ScpB"/>
    <property type="match status" value="1"/>
</dbReference>
<protein>
    <recommendedName>
        <fullName evidence="5">Segregation and condensation protein B</fullName>
    </recommendedName>
</protein>
<keyword evidence="1 5" id="KW-0963">Cytoplasm</keyword>
<dbReference type="Proteomes" id="UP001597214">
    <property type="component" value="Unassembled WGS sequence"/>
</dbReference>
<dbReference type="NCBIfam" id="TIGR00281">
    <property type="entry name" value="SMC-Scp complex subunit ScpB"/>
    <property type="match status" value="1"/>
</dbReference>
<dbReference type="PANTHER" id="PTHR34298:SF2">
    <property type="entry name" value="SEGREGATION AND CONDENSATION PROTEIN B"/>
    <property type="match status" value="1"/>
</dbReference>
<keyword evidence="7" id="KW-1185">Reference proteome</keyword>
<accession>A0ABW4LUH3</accession>
<dbReference type="InterPro" id="IPR036390">
    <property type="entry name" value="WH_DNA-bd_sf"/>
</dbReference>
<dbReference type="RefSeq" id="WP_377930031.1">
    <property type="nucleotide sequence ID" value="NZ_JBHUEM010000046.1"/>
</dbReference>
<comment type="subcellular location">
    <subcellularLocation>
        <location evidence="5">Cytoplasm</location>
    </subcellularLocation>
    <text evidence="5">Associated with two foci at the outer edges of the nucleoid region in young cells, and at four foci within both cell halves in older cells.</text>
</comment>